<evidence type="ECO:0000313" key="9">
    <source>
        <dbReference type="EMBL" id="KAG4420897.1"/>
    </source>
</evidence>
<comment type="similarity">
    <text evidence="2">Belongs to the pectinesterase family.</text>
</comment>
<organism evidence="9 10">
    <name type="scientific">Cadophora malorum</name>
    <dbReference type="NCBI Taxonomy" id="108018"/>
    <lineage>
        <taxon>Eukaryota</taxon>
        <taxon>Fungi</taxon>
        <taxon>Dikarya</taxon>
        <taxon>Ascomycota</taxon>
        <taxon>Pezizomycotina</taxon>
        <taxon>Leotiomycetes</taxon>
        <taxon>Helotiales</taxon>
        <taxon>Ploettnerulaceae</taxon>
        <taxon>Cadophora</taxon>
    </lineage>
</organism>
<dbReference type="GO" id="GO:0030599">
    <property type="term" value="F:pectinesterase activity"/>
    <property type="evidence" value="ECO:0007669"/>
    <property type="project" value="UniProtKB-EC"/>
</dbReference>
<dbReference type="AlphaFoldDB" id="A0A8H7W9N4"/>
<sequence>MRAFTFVQTLLLLSRTVWCATTLEVGSGKTFTTIADAYAKAVEGDTIMVFPGTYSEKLTIDKDNITMKGSTFPSMDPTANKATITAATYAKDVKNNDASATVLVTGNNFALYNINIANTAGTASQAIALSVKGTENGFYASSITGFQDTLYAHSGSSFYGSCYVEGGVDFVFGITGQAWLQGCKIGVLKEKGTITAQGRTSAGDMGEIVFDKAKITTGATAASTAKGTNFLGRPYGNFSQTVIQNSDLGGVIAPEGWEVFREGQDTSNVLAAEFKNTNGDGTRVGFASMLDAPVKIESILPGYKKWVDMNFVGVSAP</sequence>
<keyword evidence="10" id="KW-1185">Reference proteome</keyword>
<accession>A0A8H7W9N4</accession>
<dbReference type="InterPro" id="IPR000070">
    <property type="entry name" value="Pectinesterase_cat"/>
</dbReference>
<dbReference type="Gene3D" id="2.160.20.10">
    <property type="entry name" value="Single-stranded right-handed beta-helix, Pectin lyase-like"/>
    <property type="match status" value="1"/>
</dbReference>
<dbReference type="PANTHER" id="PTHR31321:SF57">
    <property type="entry name" value="PECTINESTERASE 53-RELATED"/>
    <property type="match status" value="1"/>
</dbReference>
<name>A0A8H7W9N4_9HELO</name>
<feature type="signal peptide" evidence="7">
    <location>
        <begin position="1"/>
        <end position="19"/>
    </location>
</feature>
<dbReference type="InterPro" id="IPR011050">
    <property type="entry name" value="Pectin_lyase_fold/virulence"/>
</dbReference>
<evidence type="ECO:0000256" key="2">
    <source>
        <dbReference type="ARBA" id="ARBA00008891"/>
    </source>
</evidence>
<evidence type="ECO:0000256" key="1">
    <source>
        <dbReference type="ARBA" id="ARBA00005184"/>
    </source>
</evidence>
<dbReference type="PANTHER" id="PTHR31321">
    <property type="entry name" value="ACYL-COA THIOESTER HYDROLASE YBHC-RELATED"/>
    <property type="match status" value="1"/>
</dbReference>
<gene>
    <name evidence="9" type="ORF">IFR04_005981</name>
</gene>
<evidence type="ECO:0000256" key="3">
    <source>
        <dbReference type="ARBA" id="ARBA00013229"/>
    </source>
</evidence>
<dbReference type="OrthoDB" id="2019149at2759"/>
<protein>
    <recommendedName>
        <fullName evidence="3">pectinesterase</fullName>
        <ecNumber evidence="3">3.1.1.11</ecNumber>
    </recommendedName>
    <alternativeName>
        <fullName evidence="6">Pectin methylesterase A</fullName>
    </alternativeName>
</protein>
<keyword evidence="7" id="KW-0732">Signal</keyword>
<dbReference type="EMBL" id="JAFJYH010000075">
    <property type="protein sequence ID" value="KAG4420897.1"/>
    <property type="molecule type" value="Genomic_DNA"/>
</dbReference>
<dbReference type="EC" id="3.1.1.11" evidence="3"/>
<comment type="pathway">
    <text evidence="1">Glycan metabolism; pectin degradation; 2-dehydro-3-deoxy-D-gluconate from pectin: step 1/5.</text>
</comment>
<feature type="domain" description="Pectinesterase catalytic" evidence="8">
    <location>
        <begin position="26"/>
        <end position="282"/>
    </location>
</feature>
<evidence type="ECO:0000256" key="4">
    <source>
        <dbReference type="ARBA" id="ARBA00022801"/>
    </source>
</evidence>
<proteinExistence type="inferred from homology"/>
<evidence type="ECO:0000256" key="6">
    <source>
        <dbReference type="ARBA" id="ARBA00042203"/>
    </source>
</evidence>
<dbReference type="UniPathway" id="UPA00545">
    <property type="reaction ID" value="UER00823"/>
</dbReference>
<comment type="caution">
    <text evidence="9">The sequence shown here is derived from an EMBL/GenBank/DDBJ whole genome shotgun (WGS) entry which is preliminary data.</text>
</comment>
<dbReference type="InterPro" id="IPR012334">
    <property type="entry name" value="Pectin_lyas_fold"/>
</dbReference>
<reference evidence="9" key="1">
    <citation type="submission" date="2021-02" db="EMBL/GenBank/DDBJ databases">
        <title>Genome sequence Cadophora malorum strain M34.</title>
        <authorList>
            <person name="Stefanovic E."/>
            <person name="Vu D."/>
            <person name="Scully C."/>
            <person name="Dijksterhuis J."/>
            <person name="Roader J."/>
            <person name="Houbraken J."/>
        </authorList>
    </citation>
    <scope>NUCLEOTIDE SEQUENCE</scope>
    <source>
        <strain evidence="9">M34</strain>
    </source>
</reference>
<evidence type="ECO:0000256" key="5">
    <source>
        <dbReference type="ARBA" id="ARBA00023085"/>
    </source>
</evidence>
<evidence type="ECO:0000259" key="8">
    <source>
        <dbReference type="Pfam" id="PF01095"/>
    </source>
</evidence>
<feature type="chain" id="PRO_5034457100" description="pectinesterase" evidence="7">
    <location>
        <begin position="20"/>
        <end position="317"/>
    </location>
</feature>
<dbReference type="GO" id="GO:0045490">
    <property type="term" value="P:pectin catabolic process"/>
    <property type="evidence" value="ECO:0007669"/>
    <property type="project" value="UniProtKB-UniPathway"/>
</dbReference>
<keyword evidence="4" id="KW-0378">Hydrolase</keyword>
<dbReference type="SUPFAM" id="SSF51126">
    <property type="entry name" value="Pectin lyase-like"/>
    <property type="match status" value="1"/>
</dbReference>
<keyword evidence="5" id="KW-0063">Aspartyl esterase</keyword>
<dbReference type="Proteomes" id="UP000664132">
    <property type="component" value="Unassembled WGS sequence"/>
</dbReference>
<evidence type="ECO:0000313" key="10">
    <source>
        <dbReference type="Proteomes" id="UP000664132"/>
    </source>
</evidence>
<dbReference type="Pfam" id="PF01095">
    <property type="entry name" value="Pectinesterase"/>
    <property type="match status" value="1"/>
</dbReference>
<evidence type="ECO:0000256" key="7">
    <source>
        <dbReference type="SAM" id="SignalP"/>
    </source>
</evidence>
<dbReference type="GO" id="GO:0042545">
    <property type="term" value="P:cell wall modification"/>
    <property type="evidence" value="ECO:0007669"/>
    <property type="project" value="InterPro"/>
</dbReference>